<comment type="caution">
    <text evidence="1">The sequence shown here is derived from an EMBL/GenBank/DDBJ whole genome shotgun (WGS) entry which is preliminary data.</text>
</comment>
<gene>
    <name evidence="1" type="ORF">HPB47_025323</name>
</gene>
<protein>
    <submittedName>
        <fullName evidence="1">Uncharacterized protein</fullName>
    </submittedName>
</protein>
<organism evidence="1 2">
    <name type="scientific">Ixodes persulcatus</name>
    <name type="common">Taiga tick</name>
    <dbReference type="NCBI Taxonomy" id="34615"/>
    <lineage>
        <taxon>Eukaryota</taxon>
        <taxon>Metazoa</taxon>
        <taxon>Ecdysozoa</taxon>
        <taxon>Arthropoda</taxon>
        <taxon>Chelicerata</taxon>
        <taxon>Arachnida</taxon>
        <taxon>Acari</taxon>
        <taxon>Parasitiformes</taxon>
        <taxon>Ixodida</taxon>
        <taxon>Ixodoidea</taxon>
        <taxon>Ixodidae</taxon>
        <taxon>Ixodinae</taxon>
        <taxon>Ixodes</taxon>
    </lineage>
</organism>
<accession>A0AC60Q1V2</accession>
<keyword evidence="2" id="KW-1185">Reference proteome</keyword>
<evidence type="ECO:0000313" key="2">
    <source>
        <dbReference type="Proteomes" id="UP000805193"/>
    </source>
</evidence>
<evidence type="ECO:0000313" key="1">
    <source>
        <dbReference type="EMBL" id="KAG0427641.1"/>
    </source>
</evidence>
<dbReference type="Proteomes" id="UP000805193">
    <property type="component" value="Unassembled WGS sequence"/>
</dbReference>
<dbReference type="EMBL" id="JABSTQ010009605">
    <property type="protein sequence ID" value="KAG0427641.1"/>
    <property type="molecule type" value="Genomic_DNA"/>
</dbReference>
<name>A0AC60Q1V2_IXOPE</name>
<proteinExistence type="predicted"/>
<reference evidence="1 2" key="1">
    <citation type="journal article" date="2020" name="Cell">
        <title>Large-Scale Comparative Analyses of Tick Genomes Elucidate Their Genetic Diversity and Vector Capacities.</title>
        <authorList>
            <consortium name="Tick Genome and Microbiome Consortium (TIGMIC)"/>
            <person name="Jia N."/>
            <person name="Wang J."/>
            <person name="Shi W."/>
            <person name="Du L."/>
            <person name="Sun Y."/>
            <person name="Zhan W."/>
            <person name="Jiang J.F."/>
            <person name="Wang Q."/>
            <person name="Zhang B."/>
            <person name="Ji P."/>
            <person name="Bell-Sakyi L."/>
            <person name="Cui X.M."/>
            <person name="Yuan T.T."/>
            <person name="Jiang B.G."/>
            <person name="Yang W.F."/>
            <person name="Lam T.T."/>
            <person name="Chang Q.C."/>
            <person name="Ding S.J."/>
            <person name="Wang X.J."/>
            <person name="Zhu J.G."/>
            <person name="Ruan X.D."/>
            <person name="Zhao L."/>
            <person name="Wei J.T."/>
            <person name="Ye R.Z."/>
            <person name="Que T.C."/>
            <person name="Du C.H."/>
            <person name="Zhou Y.H."/>
            <person name="Cheng J.X."/>
            <person name="Dai P.F."/>
            <person name="Guo W.B."/>
            <person name="Han X.H."/>
            <person name="Huang E.J."/>
            <person name="Li L.F."/>
            <person name="Wei W."/>
            <person name="Gao Y.C."/>
            <person name="Liu J.Z."/>
            <person name="Shao H.Z."/>
            <person name="Wang X."/>
            <person name="Wang C.C."/>
            <person name="Yang T.C."/>
            <person name="Huo Q.B."/>
            <person name="Li W."/>
            <person name="Chen H.Y."/>
            <person name="Chen S.E."/>
            <person name="Zhou L.G."/>
            <person name="Ni X.B."/>
            <person name="Tian J.H."/>
            <person name="Sheng Y."/>
            <person name="Liu T."/>
            <person name="Pan Y.S."/>
            <person name="Xia L.Y."/>
            <person name="Li J."/>
            <person name="Zhao F."/>
            <person name="Cao W.C."/>
        </authorList>
    </citation>
    <scope>NUCLEOTIDE SEQUENCE [LARGE SCALE GENOMIC DNA]</scope>
    <source>
        <strain evidence="1">Iper-2018</strain>
    </source>
</reference>
<sequence length="101" mass="11216">MRTTRGLQKDMLQGQSHSSSKGASTEARIGSEGGQLNASSQYLSRWKKRFNVSLRAATNNSQKLPIDHAEAVSAFRRTAGTLRLQHDYNDFSIANMDQTMV</sequence>